<comment type="caution">
    <text evidence="2">The sequence shown here is derived from an EMBL/GenBank/DDBJ whole genome shotgun (WGS) entry which is preliminary data.</text>
</comment>
<dbReference type="Proteomes" id="UP000321083">
    <property type="component" value="Unassembled WGS sequence"/>
</dbReference>
<sequence>MTVGSFSGSVTSDDEYAGIISLLNASGTLNAGKGAVVITDGSSTVDTTAEEDLLVWARGDVRGTYSAGRDALVVSHGTFDASLNADRDIVFAYAGTSLKGSLTAGRWIGDGSTSAPGDPTEIDDVFYHGDIMAQILAGTSASTDPDKGRIGTIGSIGTAGGTYAANTINRVRSGGLVTASINTGAAAFTGNNGGNGTGTVIVLQNQTNLINDVPKPVLEPSQRGEILADAAATKAEVLADRAEAVQAIEDAKTSINDEREAALEEKEAVRTEIAEEADLVMRLADAAVAAATVVVKASLAQTRKASDELLKQTEAGYLNLEAEIRSIRNQLNFGLLTSRTTAVASMELAKWLLTTFGDPSVERKQLALQAAGTQQIGEFKFWFDSRAEKAAKAIFGAAWREHVEHYEDDSFMTAFLEELRVIGNATGNAVIDTGWGFVTFGFGGEWEAFDTSGEGYQRAYLISRVGFEVALGFG</sequence>
<reference evidence="2 3" key="1">
    <citation type="submission" date="2019-08" db="EMBL/GenBank/DDBJ databases">
        <title>100 year-old enigma solved: identification of Planctomyces bekefii, the type genus and species of the phylum Planctomycetes.</title>
        <authorList>
            <person name="Svetlana D.N."/>
            <person name="Overmann J."/>
        </authorList>
    </citation>
    <scope>NUCLEOTIDE SEQUENCE [LARGE SCALE GENOMIC DNA]</scope>
    <source>
        <strain evidence="2">Phe10_nw2017</strain>
    </source>
</reference>
<keyword evidence="3" id="KW-1185">Reference proteome</keyword>
<dbReference type="EMBL" id="SRHE01000663">
    <property type="protein sequence ID" value="TWW08452.1"/>
    <property type="molecule type" value="Genomic_DNA"/>
</dbReference>
<dbReference type="AlphaFoldDB" id="A0A5C6M323"/>
<feature type="coiled-coil region" evidence="1">
    <location>
        <begin position="245"/>
        <end position="272"/>
    </location>
</feature>
<keyword evidence="1" id="KW-0175">Coiled coil</keyword>
<gene>
    <name evidence="2" type="ORF">E3A20_24200</name>
</gene>
<organism evidence="2 3">
    <name type="scientific">Planctomyces bekefii</name>
    <dbReference type="NCBI Taxonomy" id="1653850"/>
    <lineage>
        <taxon>Bacteria</taxon>
        <taxon>Pseudomonadati</taxon>
        <taxon>Planctomycetota</taxon>
        <taxon>Planctomycetia</taxon>
        <taxon>Planctomycetales</taxon>
        <taxon>Planctomycetaceae</taxon>
        <taxon>Planctomyces</taxon>
    </lineage>
</organism>
<reference evidence="2 3" key="2">
    <citation type="submission" date="2019-08" db="EMBL/GenBank/DDBJ databases">
        <authorList>
            <person name="Henke P."/>
        </authorList>
    </citation>
    <scope>NUCLEOTIDE SEQUENCE [LARGE SCALE GENOMIC DNA]</scope>
    <source>
        <strain evidence="2">Phe10_nw2017</strain>
    </source>
</reference>
<accession>A0A5C6M323</accession>
<proteinExistence type="predicted"/>
<evidence type="ECO:0000313" key="2">
    <source>
        <dbReference type="EMBL" id="TWW08452.1"/>
    </source>
</evidence>
<feature type="non-terminal residue" evidence="2">
    <location>
        <position position="474"/>
    </location>
</feature>
<evidence type="ECO:0000256" key="1">
    <source>
        <dbReference type="SAM" id="Coils"/>
    </source>
</evidence>
<protein>
    <submittedName>
        <fullName evidence="2">Uncharacterized protein</fullName>
    </submittedName>
</protein>
<evidence type="ECO:0000313" key="3">
    <source>
        <dbReference type="Proteomes" id="UP000321083"/>
    </source>
</evidence>
<name>A0A5C6M323_9PLAN</name>